<dbReference type="Proteomes" id="UP000294847">
    <property type="component" value="Chromosome 7"/>
</dbReference>
<proteinExistence type="predicted"/>
<evidence type="ECO:0000313" key="2">
    <source>
        <dbReference type="Proteomes" id="UP000294847"/>
    </source>
</evidence>
<gene>
    <name evidence="1" type="ORF">PoMZ_13522</name>
</gene>
<name>A0A4P7NVK0_PYROR</name>
<dbReference type="EMBL" id="CP034210">
    <property type="protein sequence ID" value="QBZ66540.1"/>
    <property type="molecule type" value="Genomic_DNA"/>
</dbReference>
<accession>A0A4P7NVK0</accession>
<organism evidence="1 2">
    <name type="scientific">Pyricularia oryzae</name>
    <name type="common">Rice blast fungus</name>
    <name type="synonym">Magnaporthe oryzae</name>
    <dbReference type="NCBI Taxonomy" id="318829"/>
    <lineage>
        <taxon>Eukaryota</taxon>
        <taxon>Fungi</taxon>
        <taxon>Dikarya</taxon>
        <taxon>Ascomycota</taxon>
        <taxon>Pezizomycotina</taxon>
        <taxon>Sordariomycetes</taxon>
        <taxon>Sordariomycetidae</taxon>
        <taxon>Magnaporthales</taxon>
        <taxon>Pyriculariaceae</taxon>
        <taxon>Pyricularia</taxon>
    </lineage>
</organism>
<evidence type="ECO:0000313" key="1">
    <source>
        <dbReference type="EMBL" id="QBZ66540.1"/>
    </source>
</evidence>
<protein>
    <submittedName>
        <fullName evidence="1">Uncharacterized protein</fullName>
    </submittedName>
</protein>
<reference evidence="1 2" key="1">
    <citation type="journal article" date="2019" name="Mol. Biol. Evol.">
        <title>Blast fungal genomes show frequent chromosomal changes, gene gains and losses, and effector gene turnover.</title>
        <authorList>
            <person name="Gomez Luciano L.B."/>
            <person name="Jason Tsai I."/>
            <person name="Chuma I."/>
            <person name="Tosa Y."/>
            <person name="Chen Y.H."/>
            <person name="Li J.Y."/>
            <person name="Li M.Y."/>
            <person name="Jade Lu M.Y."/>
            <person name="Nakayashiki H."/>
            <person name="Li W.H."/>
        </authorList>
    </citation>
    <scope>NUCLEOTIDE SEQUENCE [LARGE SCALE GENOMIC DNA]</scope>
    <source>
        <strain evidence="1">MZ5-1-6</strain>
    </source>
</reference>
<dbReference type="AlphaFoldDB" id="A0A4P7NVK0"/>
<feature type="non-terminal residue" evidence="1">
    <location>
        <position position="1"/>
    </location>
</feature>
<sequence>ISVLIYFYNSALIARQFAKQFLLNLVSRKTRDIILLYLPPFVIRLFFRTVVEIFIPTILRSITIARRFGILLFRGRENNIYVEIRPAFKRNQLRFNFFKILLWRFQINQKIFRELNIWFPGVSDILTVLLP</sequence>